<feature type="region of interest" description="Disordered" evidence="1">
    <location>
        <begin position="93"/>
        <end position="125"/>
    </location>
</feature>
<proteinExistence type="predicted"/>
<dbReference type="PROSITE" id="PS50878">
    <property type="entry name" value="RT_POL"/>
    <property type="match status" value="1"/>
</dbReference>
<dbReference type="InterPro" id="IPR043502">
    <property type="entry name" value="DNA/RNA_pol_sf"/>
</dbReference>
<accession>A0A5B6X5E1</accession>
<keyword evidence="3" id="KW-0548">Nucleotidyltransferase</keyword>
<sequence>METEFAGLSINEEEDEILQIPSFPSPKKEGGYRLIHDVPAGFYSEALARQLGDFIGLFLKYDGANMGKGYQNFLRVRIQLDVRAQSRKARSKSSIWLREEERGTRGNTLTSSKKDGKQPLEEDKSLMDHDAKEGFLIGVEGKKRQRGDNEADIISIDSNNLLLKDRKMSCGFQNGIDVDSDGSRGGLCLAWHDDATINLQSFSKRHIDVIIEDSEKGSRWRFTGFYGSPYMQDRNESWDLSRNLRNTEELPWLVCRDFNEIMYGHEKKGGLPREERRMDTFRSALVDCHLAVKKDKDRPKRSFKFEAWRMLEESFVEEVRNIWDNSDGDLLQKLEEVRKGMMKRRSNLIFEIEKDKRYWEQRARINWLQFGDKNTTFFHKQATQRRRRNLIQKLQFEDGRETEEICEMEAIAILLISDNVLLAYEILYTLKQKKTEKKGYMVVKLDMSKAYNRVELNFIAAIMKLMGFNLGWVEYLMKCVSTVSYSVVFNGHIGDNFQPIRGLRQGDPLSLFLFLIYGEGLSSLMRIAIQGNILRGVKASRSGPQVSHLLFADDRILFGEATERRALSLKQMLIEYENCSGQYVNYDKSTVFFSTNTQEGDKAIVSRILGVRSSNNPERYLGLPNMSVWAAKGILEKGLCWRIGTGDHISVWDDLWILVAKNDRLQNEDTNEDIKLVSDLIDANNRKWKTCLVLSTFNEDTAKKILQIPLSETIYEDFQAWRWKCFVLDVTPSMKIAITFSGDITASKSVIHSNILSSFAAEAHAGLQVIQSDEERRRALPAGDASKKYSSGEGAMEVKRTASRRLKLNPTLIKKCCRKGEGE</sequence>
<evidence type="ECO:0000259" key="2">
    <source>
        <dbReference type="PROSITE" id="PS50878"/>
    </source>
</evidence>
<dbReference type="InterPro" id="IPR036691">
    <property type="entry name" value="Endo/exonu/phosph_ase_sf"/>
</dbReference>
<evidence type="ECO:0000313" key="3">
    <source>
        <dbReference type="EMBL" id="KAA3488484.1"/>
    </source>
</evidence>
<keyword evidence="4" id="KW-1185">Reference proteome</keyword>
<name>A0A5B6X5E1_9ROSI</name>
<dbReference type="SUPFAM" id="SSF56219">
    <property type="entry name" value="DNase I-like"/>
    <property type="match status" value="1"/>
</dbReference>
<dbReference type="GO" id="GO:0003964">
    <property type="term" value="F:RNA-directed DNA polymerase activity"/>
    <property type="evidence" value="ECO:0007669"/>
    <property type="project" value="UniProtKB-KW"/>
</dbReference>
<evidence type="ECO:0000313" key="4">
    <source>
        <dbReference type="Proteomes" id="UP000325315"/>
    </source>
</evidence>
<dbReference type="OrthoDB" id="428918at2759"/>
<dbReference type="Pfam" id="PF00078">
    <property type="entry name" value="RVT_1"/>
    <property type="match status" value="1"/>
</dbReference>
<organism evidence="3 4">
    <name type="scientific">Gossypium australe</name>
    <dbReference type="NCBI Taxonomy" id="47621"/>
    <lineage>
        <taxon>Eukaryota</taxon>
        <taxon>Viridiplantae</taxon>
        <taxon>Streptophyta</taxon>
        <taxon>Embryophyta</taxon>
        <taxon>Tracheophyta</taxon>
        <taxon>Spermatophyta</taxon>
        <taxon>Magnoliopsida</taxon>
        <taxon>eudicotyledons</taxon>
        <taxon>Gunneridae</taxon>
        <taxon>Pentapetalae</taxon>
        <taxon>rosids</taxon>
        <taxon>malvids</taxon>
        <taxon>Malvales</taxon>
        <taxon>Malvaceae</taxon>
        <taxon>Malvoideae</taxon>
        <taxon>Gossypium</taxon>
    </lineage>
</organism>
<dbReference type="EMBL" id="SMMG02000001">
    <property type="protein sequence ID" value="KAA3488484.1"/>
    <property type="molecule type" value="Genomic_DNA"/>
</dbReference>
<keyword evidence="3" id="KW-0695">RNA-directed DNA polymerase</keyword>
<feature type="domain" description="Reverse transcriptase" evidence="2">
    <location>
        <begin position="333"/>
        <end position="625"/>
    </location>
</feature>
<dbReference type="SUPFAM" id="SSF56672">
    <property type="entry name" value="DNA/RNA polymerases"/>
    <property type="match status" value="1"/>
</dbReference>
<keyword evidence="3" id="KW-0808">Transferase</keyword>
<dbReference type="PANTHER" id="PTHR46890">
    <property type="entry name" value="NON-LTR RETROLELEMENT REVERSE TRANSCRIPTASE-LIKE PROTEIN-RELATED"/>
    <property type="match status" value="1"/>
</dbReference>
<dbReference type="Proteomes" id="UP000325315">
    <property type="component" value="Unassembled WGS sequence"/>
</dbReference>
<gene>
    <name evidence="3" type="ORF">EPI10_032235</name>
</gene>
<dbReference type="InterPro" id="IPR000477">
    <property type="entry name" value="RT_dom"/>
</dbReference>
<dbReference type="PANTHER" id="PTHR46890:SF48">
    <property type="entry name" value="RNA-DIRECTED DNA POLYMERASE"/>
    <property type="match status" value="1"/>
</dbReference>
<dbReference type="InterPro" id="IPR052343">
    <property type="entry name" value="Retrotransposon-Effector_Assoc"/>
</dbReference>
<feature type="compositionally biased region" description="Basic and acidic residues" evidence="1">
    <location>
        <begin position="112"/>
        <end position="125"/>
    </location>
</feature>
<comment type="caution">
    <text evidence="3">The sequence shown here is derived from an EMBL/GenBank/DDBJ whole genome shotgun (WGS) entry which is preliminary data.</text>
</comment>
<dbReference type="AlphaFoldDB" id="A0A5B6X5E1"/>
<protein>
    <submittedName>
        <fullName evidence="3">Reverse transcriptase</fullName>
    </submittedName>
</protein>
<feature type="region of interest" description="Disordered" evidence="1">
    <location>
        <begin position="776"/>
        <end position="800"/>
    </location>
</feature>
<evidence type="ECO:0000256" key="1">
    <source>
        <dbReference type="SAM" id="MobiDB-lite"/>
    </source>
</evidence>
<reference evidence="4" key="1">
    <citation type="journal article" date="2019" name="Plant Biotechnol. J.">
        <title>Genome sequencing of the Australian wild diploid species Gossypium australe highlights disease resistance and delayed gland morphogenesis.</title>
        <authorList>
            <person name="Cai Y."/>
            <person name="Cai X."/>
            <person name="Wang Q."/>
            <person name="Wang P."/>
            <person name="Zhang Y."/>
            <person name="Cai C."/>
            <person name="Xu Y."/>
            <person name="Wang K."/>
            <person name="Zhou Z."/>
            <person name="Wang C."/>
            <person name="Geng S."/>
            <person name="Li B."/>
            <person name="Dong Q."/>
            <person name="Hou Y."/>
            <person name="Wang H."/>
            <person name="Ai P."/>
            <person name="Liu Z."/>
            <person name="Yi F."/>
            <person name="Sun M."/>
            <person name="An G."/>
            <person name="Cheng J."/>
            <person name="Zhang Y."/>
            <person name="Shi Q."/>
            <person name="Xie Y."/>
            <person name="Shi X."/>
            <person name="Chang Y."/>
            <person name="Huang F."/>
            <person name="Chen Y."/>
            <person name="Hong S."/>
            <person name="Mi L."/>
            <person name="Sun Q."/>
            <person name="Zhang L."/>
            <person name="Zhou B."/>
            <person name="Peng R."/>
            <person name="Zhang X."/>
            <person name="Liu F."/>
        </authorList>
    </citation>
    <scope>NUCLEOTIDE SEQUENCE [LARGE SCALE GENOMIC DNA]</scope>
    <source>
        <strain evidence="4">cv. PA1801</strain>
    </source>
</reference>
<dbReference type="Gene3D" id="3.60.10.10">
    <property type="entry name" value="Endonuclease/exonuclease/phosphatase"/>
    <property type="match status" value="1"/>
</dbReference>